<feature type="domain" description="Glycoside hydrolase family 5" evidence="3">
    <location>
        <begin position="104"/>
        <end position="296"/>
    </location>
</feature>
<keyword evidence="2" id="KW-0732">Signal</keyword>
<reference evidence="4 5" key="1">
    <citation type="submission" date="2021-07" db="EMBL/GenBank/DDBJ databases">
        <title>Flavobacterium sp. nov. isolated from sediment on the Taihu Lake.</title>
        <authorList>
            <person name="Qu J.-H."/>
        </authorList>
    </citation>
    <scope>NUCLEOTIDE SEQUENCE [LARGE SCALE GENOMIC DNA]</scope>
    <source>
        <strain evidence="4 5">NAS39</strain>
    </source>
</reference>
<evidence type="ECO:0000259" key="3">
    <source>
        <dbReference type="Pfam" id="PF00150"/>
    </source>
</evidence>
<proteinExistence type="predicted"/>
<protein>
    <submittedName>
        <fullName evidence="4">Glycoside hydrolase family 5 protein</fullName>
    </submittedName>
</protein>
<gene>
    <name evidence="4" type="ORF">KZH69_08140</name>
</gene>
<dbReference type="Pfam" id="PF00150">
    <property type="entry name" value="Cellulase"/>
    <property type="match status" value="1"/>
</dbReference>
<dbReference type="PROSITE" id="PS51257">
    <property type="entry name" value="PROKAR_LIPOPROTEIN"/>
    <property type="match status" value="1"/>
</dbReference>
<dbReference type="GO" id="GO:0016787">
    <property type="term" value="F:hydrolase activity"/>
    <property type="evidence" value="ECO:0007669"/>
    <property type="project" value="UniProtKB-KW"/>
</dbReference>
<dbReference type="EMBL" id="JAHWYN010000006">
    <property type="protein sequence ID" value="MBW4360452.1"/>
    <property type="molecule type" value="Genomic_DNA"/>
</dbReference>
<keyword evidence="1 4" id="KW-0378">Hydrolase</keyword>
<dbReference type="Proteomes" id="UP000812031">
    <property type="component" value="Unassembled WGS sequence"/>
</dbReference>
<organism evidence="4 5">
    <name type="scientific">Flavobacterium taihuense</name>
    <dbReference type="NCBI Taxonomy" id="2857508"/>
    <lineage>
        <taxon>Bacteria</taxon>
        <taxon>Pseudomonadati</taxon>
        <taxon>Bacteroidota</taxon>
        <taxon>Flavobacteriia</taxon>
        <taxon>Flavobacteriales</taxon>
        <taxon>Flavobacteriaceae</taxon>
        <taxon>Flavobacterium</taxon>
    </lineage>
</organism>
<evidence type="ECO:0000313" key="5">
    <source>
        <dbReference type="Proteomes" id="UP000812031"/>
    </source>
</evidence>
<name>A0ABS6XUW5_9FLAO</name>
<evidence type="ECO:0000256" key="1">
    <source>
        <dbReference type="ARBA" id="ARBA00022801"/>
    </source>
</evidence>
<evidence type="ECO:0000256" key="2">
    <source>
        <dbReference type="SAM" id="SignalP"/>
    </source>
</evidence>
<feature type="signal peptide" evidence="2">
    <location>
        <begin position="1"/>
        <end position="31"/>
    </location>
</feature>
<dbReference type="InterPro" id="IPR001547">
    <property type="entry name" value="Glyco_hydro_5"/>
</dbReference>
<keyword evidence="5" id="KW-1185">Reference proteome</keyword>
<comment type="caution">
    <text evidence="4">The sequence shown here is derived from an EMBL/GenBank/DDBJ whole genome shotgun (WGS) entry which is preliminary data.</text>
</comment>
<accession>A0ABS6XUW5</accession>
<dbReference type="RefSeq" id="WP_219316941.1">
    <property type="nucleotide sequence ID" value="NZ_JAHWYN010000006.1"/>
</dbReference>
<evidence type="ECO:0000313" key="4">
    <source>
        <dbReference type="EMBL" id="MBW4360452.1"/>
    </source>
</evidence>
<feature type="chain" id="PRO_5046977212" evidence="2">
    <location>
        <begin position="32"/>
        <end position="332"/>
    </location>
</feature>
<sequence>MKKMNLNFKKAKVSIAFLVLIGLLFMTGCEKTDTNEGAVAATEVSTATKGLTAKTASTAGDIGNGVNLQPSYYNSGNCDLGWTLMKQNTKIKSVRIEVEPGQETNAKRWISEAKSNGFQVIVTYHKSSVLGSDSASELLAAGTWWKNNYSSLGGGFIVNLMNEWGSHNITPSAYASAYNAAIAQVRAVYSGSIIIDIPGWGQETATAACAVKGCSSGQTKITDTKIILSAHIYPGAYNQAKGRYMNTSDIDDLASSGRACILGEFGSIGGSGADWSGIVDYAKNKGWTIIGWAWAGDGIGMNMITPQFQSYVSGSPKTYTKTSYFNTIYNKL</sequence>